<dbReference type="RefSeq" id="WP_204662226.1">
    <property type="nucleotide sequence ID" value="NZ_CP056775.1"/>
</dbReference>
<keyword evidence="3" id="KW-1185">Reference proteome</keyword>
<dbReference type="Proteomes" id="UP000612680">
    <property type="component" value="Chromosome"/>
</dbReference>
<dbReference type="EMBL" id="CP056775">
    <property type="protein sequence ID" value="QRR00744.1"/>
    <property type="molecule type" value="Genomic_DNA"/>
</dbReference>
<reference evidence="2 3" key="1">
    <citation type="submission" date="2020-06" db="EMBL/GenBank/DDBJ databases">
        <title>Dyadobacter sandarakinus sp. nov., isolated from the soil of the Arctic Yellow River Station.</title>
        <authorList>
            <person name="Zhang Y."/>
            <person name="Peng F."/>
        </authorList>
    </citation>
    <scope>NUCLEOTIDE SEQUENCE [LARGE SCALE GENOMIC DNA]</scope>
    <source>
        <strain evidence="2 3">Q3-56</strain>
    </source>
</reference>
<keyword evidence="1" id="KW-0802">TPR repeat</keyword>
<protein>
    <recommendedName>
        <fullName evidence="4">Tetratricopeptide repeat protein</fullName>
    </recommendedName>
</protein>
<evidence type="ECO:0008006" key="4">
    <source>
        <dbReference type="Google" id="ProtNLM"/>
    </source>
</evidence>
<evidence type="ECO:0000313" key="2">
    <source>
        <dbReference type="EMBL" id="QRR00744.1"/>
    </source>
</evidence>
<dbReference type="InterPro" id="IPR011990">
    <property type="entry name" value="TPR-like_helical_dom_sf"/>
</dbReference>
<dbReference type="PROSITE" id="PS50005">
    <property type="entry name" value="TPR"/>
    <property type="match status" value="2"/>
</dbReference>
<dbReference type="SUPFAM" id="SSF48452">
    <property type="entry name" value="TPR-like"/>
    <property type="match status" value="1"/>
</dbReference>
<dbReference type="Gene3D" id="1.25.40.10">
    <property type="entry name" value="Tetratricopeptide repeat domain"/>
    <property type="match status" value="1"/>
</dbReference>
<evidence type="ECO:0000256" key="1">
    <source>
        <dbReference type="PROSITE-ProRule" id="PRU00339"/>
    </source>
</evidence>
<organism evidence="2 3">
    <name type="scientific">Dyadobacter sandarakinus</name>
    <dbReference type="NCBI Taxonomy" id="2747268"/>
    <lineage>
        <taxon>Bacteria</taxon>
        <taxon>Pseudomonadati</taxon>
        <taxon>Bacteroidota</taxon>
        <taxon>Cytophagia</taxon>
        <taxon>Cytophagales</taxon>
        <taxon>Spirosomataceae</taxon>
        <taxon>Dyadobacter</taxon>
    </lineage>
</organism>
<feature type="repeat" description="TPR" evidence="1">
    <location>
        <begin position="89"/>
        <end position="122"/>
    </location>
</feature>
<feature type="repeat" description="TPR" evidence="1">
    <location>
        <begin position="123"/>
        <end position="156"/>
    </location>
</feature>
<sequence>MARQKSVKYSISKNHIGSVKFILAAIFTCISHFSSAQDISYKEWQKEAKENIRLLPKYGNKPKTRAQLDADKQLIESYIKQEGSRQKASDMLIEAGFQYLQEGEVKTAMYRFNQAWLLNPDNEDVYWGWGAIYSSFSDLAKALEQYDEGLKKNPKNPKLLTDKATIFIRKYDNTGDPATLSAAISLFLKSYAADSLNPNTLFKLSTAYFRANDCVQARRFYELRKKTGSYPVPQEYTEALARTCGSGRTK</sequence>
<name>A0ABX7I3V3_9BACT</name>
<accession>A0ABX7I3V3</accession>
<gene>
    <name evidence="2" type="ORF">HWI92_07415</name>
</gene>
<evidence type="ECO:0000313" key="3">
    <source>
        <dbReference type="Proteomes" id="UP000612680"/>
    </source>
</evidence>
<proteinExistence type="predicted"/>
<dbReference type="InterPro" id="IPR019734">
    <property type="entry name" value="TPR_rpt"/>
</dbReference>